<reference evidence="2" key="1">
    <citation type="submission" date="2024-05" db="EMBL/GenBank/DDBJ databases">
        <title>Isolation and characterization of Sporomusa carbonis sp. nov., a carboxydotrophic hydrogenogen in the genus of Sporomusa isolated from a charcoal burning pile.</title>
        <authorList>
            <person name="Boeer T."/>
            <person name="Rosenbaum F."/>
            <person name="Eysell L."/>
            <person name="Mueller V."/>
            <person name="Daniel R."/>
            <person name="Poehlein A."/>
        </authorList>
    </citation>
    <scope>NUCLEOTIDE SEQUENCE [LARGE SCALE GENOMIC DNA]</scope>
    <source>
        <strain evidence="2">DSM 10669</strain>
    </source>
</reference>
<organism evidence="2 3">
    <name type="scientific">Sporomusa silvacetica DSM 10669</name>
    <dbReference type="NCBI Taxonomy" id="1123289"/>
    <lineage>
        <taxon>Bacteria</taxon>
        <taxon>Bacillati</taxon>
        <taxon>Bacillota</taxon>
        <taxon>Negativicutes</taxon>
        <taxon>Selenomonadales</taxon>
        <taxon>Sporomusaceae</taxon>
        <taxon>Sporomusa</taxon>
    </lineage>
</organism>
<name>A0ABZ3IJJ5_9FIRM</name>
<dbReference type="InterPro" id="IPR041657">
    <property type="entry name" value="HTH_17"/>
</dbReference>
<sequence>MSQTARKLFTLDTEKGTIIELTMEQAREILKQNEREEVARKAYPAEEARKIVGLGRNKFMDLLHDGTIKGVKAGSKWIVPVWAIDDFLAAK</sequence>
<dbReference type="Pfam" id="PF12728">
    <property type="entry name" value="HTH_17"/>
    <property type="match status" value="1"/>
</dbReference>
<dbReference type="EMBL" id="CP155573">
    <property type="protein sequence ID" value="XFO65852.1"/>
    <property type="molecule type" value="Genomic_DNA"/>
</dbReference>
<accession>A0ABZ3IJJ5</accession>
<evidence type="ECO:0000259" key="1">
    <source>
        <dbReference type="Pfam" id="PF12728"/>
    </source>
</evidence>
<dbReference type="Proteomes" id="UP000216752">
    <property type="component" value="Chromosome"/>
</dbReference>
<protein>
    <recommendedName>
        <fullName evidence="1">Helix-turn-helix domain-containing protein</fullName>
    </recommendedName>
</protein>
<gene>
    <name evidence="2" type="ORF">SPSIL_019990</name>
</gene>
<dbReference type="RefSeq" id="WP_094604755.1">
    <property type="nucleotide sequence ID" value="NZ_CP155573.1"/>
</dbReference>
<evidence type="ECO:0000313" key="2">
    <source>
        <dbReference type="EMBL" id="XFO65852.1"/>
    </source>
</evidence>
<keyword evidence="3" id="KW-1185">Reference proteome</keyword>
<proteinExistence type="predicted"/>
<evidence type="ECO:0000313" key="3">
    <source>
        <dbReference type="Proteomes" id="UP000216752"/>
    </source>
</evidence>
<feature type="domain" description="Helix-turn-helix" evidence="1">
    <location>
        <begin position="46"/>
        <end position="90"/>
    </location>
</feature>